<keyword evidence="3" id="KW-1185">Reference proteome</keyword>
<reference evidence="2" key="1">
    <citation type="submission" date="2022-08" db="EMBL/GenBank/DDBJ databases">
        <title>Novel sulfate-reducing endosymbionts in the free-living metamonad Anaeramoeba.</title>
        <authorList>
            <person name="Jerlstrom-Hultqvist J."/>
            <person name="Cepicka I."/>
            <person name="Gallot-Lavallee L."/>
            <person name="Salas-Leiva D."/>
            <person name="Curtis B.A."/>
            <person name="Zahonova K."/>
            <person name="Pipaliya S."/>
            <person name="Dacks J."/>
            <person name="Roger A.J."/>
        </authorList>
    </citation>
    <scope>NUCLEOTIDE SEQUENCE</scope>
    <source>
        <strain evidence="2">Schooner1</strain>
    </source>
</reference>
<evidence type="ECO:0000313" key="2">
    <source>
        <dbReference type="EMBL" id="KAJ6246851.1"/>
    </source>
</evidence>
<evidence type="ECO:0000259" key="1">
    <source>
        <dbReference type="Pfam" id="PF13843"/>
    </source>
</evidence>
<protein>
    <submittedName>
        <fullName evidence="2">Piggybac transposable element-derived protein</fullName>
    </submittedName>
</protein>
<dbReference type="EMBL" id="JAOAOG010000131">
    <property type="protein sequence ID" value="KAJ6246851.1"/>
    <property type="molecule type" value="Genomic_DNA"/>
</dbReference>
<dbReference type="PANTHER" id="PTHR46599:SF3">
    <property type="entry name" value="PIGGYBAC TRANSPOSABLE ELEMENT-DERIVED PROTEIN 4"/>
    <property type="match status" value="1"/>
</dbReference>
<dbReference type="PANTHER" id="PTHR46599">
    <property type="entry name" value="PIGGYBAC TRANSPOSABLE ELEMENT-DERIVED PROTEIN 4"/>
    <property type="match status" value="1"/>
</dbReference>
<name>A0ABQ8YQJ6_9EUKA</name>
<accession>A0ABQ8YQJ6</accession>
<comment type="caution">
    <text evidence="2">The sequence shown here is derived from an EMBL/GenBank/DDBJ whole genome shotgun (WGS) entry which is preliminary data.</text>
</comment>
<dbReference type="Proteomes" id="UP001150062">
    <property type="component" value="Unassembled WGS sequence"/>
</dbReference>
<dbReference type="Pfam" id="PF13843">
    <property type="entry name" value="DDE_Tnp_1_7"/>
    <property type="match status" value="1"/>
</dbReference>
<organism evidence="2 3">
    <name type="scientific">Anaeramoeba flamelloides</name>
    <dbReference type="NCBI Taxonomy" id="1746091"/>
    <lineage>
        <taxon>Eukaryota</taxon>
        <taxon>Metamonada</taxon>
        <taxon>Anaeramoebidae</taxon>
        <taxon>Anaeramoeba</taxon>
    </lineage>
</organism>
<feature type="domain" description="PiggyBac transposable element-derived protein" evidence="1">
    <location>
        <begin position="118"/>
        <end position="431"/>
    </location>
</feature>
<dbReference type="InterPro" id="IPR029526">
    <property type="entry name" value="PGBD"/>
</dbReference>
<sequence>MEGLNVLSEVATERLKININERNKPTLKRKFESVENTAGKYKIQKKLTFHNKKILLKFNSRKSDIINNLIESNDLFGELLDKLKKKGWFEKCQEVENKINFVKGLPKNNCEKISIIDSFNRLMDGELKQKLIKIINDEFQKKQINEKFSNQEFNKFFAIFLTMGLCPQPNLKYYWKKNDFIYGNKLIKILLSRNRFSQIHSSWRFSNSVTIDEILDLIQSKFQKEWEIGSHVTLDETIIKFFGRIFFSVKIPRKPISTGIKVWTLCDNTTYVYSWSLYKGIYEEVYKLVLRMAKTLPIQNKKNFFFHIFGDSYFGSDKITEDLHKLKVNFSFLCKSDRPSYLFKKGLNPILEKGKWKTLINDKNNPKYCVTSFKDINKRGFTCVNMITTNFDDSTKEIERRNFKDRNPNNRKKIILVNKPQNIVEYGNNMGLYL</sequence>
<evidence type="ECO:0000313" key="3">
    <source>
        <dbReference type="Proteomes" id="UP001150062"/>
    </source>
</evidence>
<proteinExistence type="predicted"/>
<gene>
    <name evidence="2" type="ORF">M0813_02104</name>
</gene>